<dbReference type="SUPFAM" id="SSF53187">
    <property type="entry name" value="Zn-dependent exopeptidases"/>
    <property type="match status" value="2"/>
</dbReference>
<dbReference type="InterPro" id="IPR052030">
    <property type="entry name" value="Peptidase_M20/M20A_hydrolases"/>
</dbReference>
<accession>A0AAQ4ESU1</accession>
<dbReference type="EMBL" id="JARKHS020011579">
    <property type="protein sequence ID" value="KAK8777678.1"/>
    <property type="molecule type" value="Genomic_DNA"/>
</dbReference>
<comment type="caution">
    <text evidence="1">The sequence shown here is derived from an EMBL/GenBank/DDBJ whole genome shotgun (WGS) entry which is preliminary data.</text>
</comment>
<dbReference type="GO" id="GO:0016805">
    <property type="term" value="F:dipeptidase activity"/>
    <property type="evidence" value="ECO:0007669"/>
    <property type="project" value="TreeGrafter"/>
</dbReference>
<organism evidence="1 2">
    <name type="scientific">Amblyomma americanum</name>
    <name type="common">Lone star tick</name>
    <dbReference type="NCBI Taxonomy" id="6943"/>
    <lineage>
        <taxon>Eukaryota</taxon>
        <taxon>Metazoa</taxon>
        <taxon>Ecdysozoa</taxon>
        <taxon>Arthropoda</taxon>
        <taxon>Chelicerata</taxon>
        <taxon>Arachnida</taxon>
        <taxon>Acari</taxon>
        <taxon>Parasitiformes</taxon>
        <taxon>Ixodida</taxon>
        <taxon>Ixodoidea</taxon>
        <taxon>Ixodidae</taxon>
        <taxon>Amblyomminae</taxon>
        <taxon>Amblyomma</taxon>
    </lineage>
</organism>
<evidence type="ECO:0000313" key="1">
    <source>
        <dbReference type="EMBL" id="KAK8777678.1"/>
    </source>
</evidence>
<evidence type="ECO:0008006" key="3">
    <source>
        <dbReference type="Google" id="ProtNLM"/>
    </source>
</evidence>
<dbReference type="PANTHER" id="PTHR30575">
    <property type="entry name" value="PEPTIDASE M20"/>
    <property type="match status" value="1"/>
</dbReference>
<keyword evidence="2" id="KW-1185">Reference proteome</keyword>
<protein>
    <recommendedName>
        <fullName evidence="3">Amidohydrolase</fullName>
    </recommendedName>
</protein>
<evidence type="ECO:0000313" key="2">
    <source>
        <dbReference type="Proteomes" id="UP001321473"/>
    </source>
</evidence>
<gene>
    <name evidence="1" type="ORF">V5799_028980</name>
</gene>
<reference evidence="1 2" key="1">
    <citation type="journal article" date="2023" name="Arcadia Sci">
        <title>De novo assembly of a long-read Amblyomma americanum tick genome.</title>
        <authorList>
            <person name="Chou S."/>
            <person name="Poskanzer K.E."/>
            <person name="Rollins M."/>
            <person name="Thuy-Boun P.S."/>
        </authorList>
    </citation>
    <scope>NUCLEOTIDE SEQUENCE [LARGE SCALE GENOMIC DNA]</scope>
    <source>
        <strain evidence="1">F_SG_1</strain>
        <tissue evidence="1">Salivary glands</tissue>
    </source>
</reference>
<dbReference type="PANTHER" id="PTHR30575:SF0">
    <property type="entry name" value="XAA-ARG DIPEPTIDASE"/>
    <property type="match status" value="1"/>
</dbReference>
<dbReference type="Proteomes" id="UP001321473">
    <property type="component" value="Unassembled WGS sequence"/>
</dbReference>
<proteinExistence type="predicted"/>
<dbReference type="Gene3D" id="3.40.630.10">
    <property type="entry name" value="Zn peptidases"/>
    <property type="match status" value="2"/>
</dbReference>
<dbReference type="AlphaFoldDB" id="A0AAQ4ESU1"/>
<name>A0AAQ4ESU1_AMBAM</name>
<sequence>MSVEDLTALVDSVVESHAEELWKLSRFLWEHPELALQEVKAHDALCEFLEQRGFEVRRNYVLDTAFRAEFVAPGGADGDSDKLVARRFRAAGDAGVEFTDADLSSMEPCGASTDVGNVSYEVPTIHPMFGIRTDGMNHTPAFAEASNSAEAQAPTLRTAKTLALTALDLFTDPALVSQAKAEFAEWKKARLQQRGGKNQSP</sequence>